<sequence length="289" mass="30867">MLDSSVADRLTRLTLKLLEKPPHTLPAPSPSVWALVPGLAPTLSPRLEHSPRSALFSQKLKQEREDVEVDSEDPQLTPGPGSNSDPAAPWAYHLIMRPAGAVVPGGVRAWDTPARSGCPSSLPPSTGSALALQEQHLLEEVSRARAWRGPDGGARGSVLPPEVPPVGVHPAVSPAPPTPDPRQITQHPAPPPPTTIIQQLPQQPLIAQIPPPQAFPTQQSGSVKEDMVEMMLMQSTQMHQILMQNLMLRALPPSALAPAPLRLPPQVGSTPKPRPEDLVALPPEIHAPL</sequence>
<dbReference type="PANTHER" id="PTHR28604">
    <property type="match status" value="1"/>
</dbReference>
<dbReference type="Pfam" id="PF15248">
    <property type="entry name" value="DUF4587"/>
    <property type="match status" value="1"/>
</dbReference>
<evidence type="ECO:0000313" key="3">
    <source>
        <dbReference type="Proteomes" id="UP000245320"/>
    </source>
</evidence>
<feature type="domain" description="DUF4587" evidence="2">
    <location>
        <begin position="219"/>
        <end position="266"/>
    </location>
</feature>
<gene>
    <name evidence="4" type="primary">C4H21orf58</name>
</gene>
<evidence type="ECO:0000256" key="1">
    <source>
        <dbReference type="SAM" id="MobiDB-lite"/>
    </source>
</evidence>
<dbReference type="CTD" id="103350649"/>
<dbReference type="PANTHER" id="PTHR28604:SF2">
    <property type="entry name" value="RIKEN CDNA 2610028H24 GENE"/>
    <property type="match status" value="1"/>
</dbReference>
<protein>
    <submittedName>
        <fullName evidence="4">Uncharacterized protein C21orf58 homolog</fullName>
    </submittedName>
</protein>
<reference evidence="4" key="1">
    <citation type="submission" date="2025-08" db="UniProtKB">
        <authorList>
            <consortium name="RefSeq"/>
        </authorList>
    </citation>
    <scope>IDENTIFICATION</scope>
    <source>
        <tissue evidence="4">Spleen</tissue>
    </source>
</reference>
<feature type="region of interest" description="Disordered" evidence="1">
    <location>
        <begin position="43"/>
        <end position="88"/>
    </location>
</feature>
<proteinExistence type="predicted"/>
<evidence type="ECO:0000259" key="2">
    <source>
        <dbReference type="Pfam" id="PF15248"/>
    </source>
</evidence>
<dbReference type="RefSeq" id="XP_033711145.1">
    <property type="nucleotide sequence ID" value="XM_033855254.1"/>
</dbReference>
<accession>A0A6J3R8G8</accession>
<dbReference type="InterPro" id="IPR038915">
    <property type="entry name" value="PRR29-like"/>
</dbReference>
<feature type="region of interest" description="Disordered" evidence="1">
    <location>
        <begin position="256"/>
        <end position="289"/>
    </location>
</feature>
<dbReference type="OrthoDB" id="9685894at2759"/>
<name>A0A6J3R8G8_TURTR</name>
<dbReference type="InParanoid" id="A0A6J3R8G8"/>
<organism evidence="3 4">
    <name type="scientific">Tursiops truncatus</name>
    <name type="common">Atlantic bottle-nosed dolphin</name>
    <name type="synonym">Delphinus truncatus</name>
    <dbReference type="NCBI Taxonomy" id="9739"/>
    <lineage>
        <taxon>Eukaryota</taxon>
        <taxon>Metazoa</taxon>
        <taxon>Chordata</taxon>
        <taxon>Craniata</taxon>
        <taxon>Vertebrata</taxon>
        <taxon>Euteleostomi</taxon>
        <taxon>Mammalia</taxon>
        <taxon>Eutheria</taxon>
        <taxon>Laurasiatheria</taxon>
        <taxon>Artiodactyla</taxon>
        <taxon>Whippomorpha</taxon>
        <taxon>Cetacea</taxon>
        <taxon>Odontoceti</taxon>
        <taxon>Delphinidae</taxon>
        <taxon>Tursiops</taxon>
    </lineage>
</organism>
<dbReference type="Proteomes" id="UP000245320">
    <property type="component" value="Chromosome 4"/>
</dbReference>
<dbReference type="AlphaFoldDB" id="A0A6J3R8G8"/>
<keyword evidence="3" id="KW-1185">Reference proteome</keyword>
<feature type="region of interest" description="Disordered" evidence="1">
    <location>
        <begin position="169"/>
        <end position="192"/>
    </location>
</feature>
<evidence type="ECO:0000313" key="4">
    <source>
        <dbReference type="RefSeq" id="XP_033711145.1"/>
    </source>
</evidence>
<dbReference type="InterPro" id="IPR027904">
    <property type="entry name" value="DUF4587"/>
</dbReference>